<comment type="caution">
    <text evidence="3">The sequence shown here is derived from an EMBL/GenBank/DDBJ whole genome shotgun (WGS) entry which is preliminary data.</text>
</comment>
<organism evidence="3 4">
    <name type="scientific">Ligilactobacillus ubinensis</name>
    <dbReference type="NCBI Taxonomy" id="2876789"/>
    <lineage>
        <taxon>Bacteria</taxon>
        <taxon>Bacillati</taxon>
        <taxon>Bacillota</taxon>
        <taxon>Bacilli</taxon>
        <taxon>Lactobacillales</taxon>
        <taxon>Lactobacillaceae</taxon>
        <taxon>Ligilactobacillus</taxon>
    </lineage>
</organism>
<name>A0A9X2JK00_9LACO</name>
<evidence type="ECO:0000256" key="1">
    <source>
        <dbReference type="ARBA" id="ARBA00008814"/>
    </source>
</evidence>
<dbReference type="Gene3D" id="3.40.50.1980">
    <property type="entry name" value="Nitrogenase molybdenum iron protein domain"/>
    <property type="match status" value="2"/>
</dbReference>
<dbReference type="GO" id="GO:0071281">
    <property type="term" value="P:cellular response to iron ion"/>
    <property type="evidence" value="ECO:0007669"/>
    <property type="project" value="TreeGrafter"/>
</dbReference>
<evidence type="ECO:0000313" key="3">
    <source>
        <dbReference type="EMBL" id="MCP0885942.1"/>
    </source>
</evidence>
<dbReference type="Pfam" id="PF01497">
    <property type="entry name" value="Peripla_BP_2"/>
    <property type="match status" value="1"/>
</dbReference>
<dbReference type="SUPFAM" id="SSF53807">
    <property type="entry name" value="Helical backbone' metal receptor"/>
    <property type="match status" value="1"/>
</dbReference>
<keyword evidence="4" id="KW-1185">Reference proteome</keyword>
<evidence type="ECO:0000259" key="2">
    <source>
        <dbReference type="PROSITE" id="PS50983"/>
    </source>
</evidence>
<reference evidence="3 4" key="1">
    <citation type="journal article" date="2023" name="Int. J. Syst. Evol. Microbiol.">
        <title>Ligilactobacillus ubinensis sp. nov., a novel species isolated from the wild ferment of a durian fruit (Durio zibethinus).</title>
        <authorList>
            <person name="Heng Y.C."/>
            <person name="Menon N."/>
            <person name="Chen B."/>
            <person name="Loo B.Z.L."/>
            <person name="Wong G.W.J."/>
            <person name="Lim A.C.H."/>
            <person name="Silvaraju S."/>
            <person name="Kittelmann S."/>
        </authorList>
    </citation>
    <scope>NUCLEOTIDE SEQUENCE [LARGE SCALE GENOMIC DNA]</scope>
    <source>
        <strain evidence="3 4">WILCCON 0076</strain>
    </source>
</reference>
<dbReference type="PANTHER" id="PTHR30535:SF36">
    <property type="entry name" value="HIGH-AFFINITY HEME UPTAKE SYSTEM PROTEIN ISDE"/>
    <property type="match status" value="1"/>
</dbReference>
<feature type="domain" description="Fe/B12 periplasmic-binding" evidence="2">
    <location>
        <begin position="1"/>
        <end position="251"/>
    </location>
</feature>
<dbReference type="InterPro" id="IPR050902">
    <property type="entry name" value="ABC_Transporter_SBP"/>
</dbReference>
<gene>
    <name evidence="3" type="ORF">LB941_01155</name>
</gene>
<dbReference type="Proteomes" id="UP001139006">
    <property type="component" value="Unassembled WGS sequence"/>
</dbReference>
<protein>
    <submittedName>
        <fullName evidence="3">ABC transporter substrate-binding protein</fullName>
    </submittedName>
</protein>
<dbReference type="PROSITE" id="PS50983">
    <property type="entry name" value="FE_B12_PBP"/>
    <property type="match status" value="1"/>
</dbReference>
<dbReference type="InterPro" id="IPR002491">
    <property type="entry name" value="ABC_transptr_periplasmic_BD"/>
</dbReference>
<accession>A0A9X2JK00</accession>
<evidence type="ECO:0000313" key="4">
    <source>
        <dbReference type="Proteomes" id="UP001139006"/>
    </source>
</evidence>
<proteinExistence type="inferred from homology"/>
<dbReference type="PANTHER" id="PTHR30535">
    <property type="entry name" value="VITAMIN B12-BINDING PROTEIN"/>
    <property type="match status" value="1"/>
</dbReference>
<comment type="similarity">
    <text evidence="1">Belongs to the bacterial solute-binding protein 8 family.</text>
</comment>
<dbReference type="AlphaFoldDB" id="A0A9X2JK00"/>
<dbReference type="EMBL" id="JAIULA010000002">
    <property type="protein sequence ID" value="MCP0885942.1"/>
    <property type="molecule type" value="Genomic_DNA"/>
</dbReference>
<sequence>MVTTTVAITDIFAKLNLKLAGVPSDSSSQKVVNKYRKLPRVGNHVSINWEKLIAIKPDVVYVDSELTDEYESKLKEQKITMKSLNFQNYANLIKSINYLGKKYDRQKQAEKLISDIKIKSIKRTKKPKVLILMGMPGGSFLVMNSKTYLGDLVKRAGGKVVAASKSSLYTTPSTEEIEKTDPDIVIRLAHAMPKQVKAAFQTTFQQSPYNSLTAVKKHHVYDVQAPVYSPTANLKVKQAYRQIKRWLDQVDN</sequence>